<reference evidence="1 2" key="1">
    <citation type="submission" date="2016-12" db="EMBL/GenBank/DDBJ databases">
        <authorList>
            <person name="Song W.-J."/>
            <person name="Kurnit D.M."/>
        </authorList>
    </citation>
    <scope>NUCLEOTIDE SEQUENCE [LARGE SCALE GENOMIC DNA]</scope>
    <source>
        <strain evidence="1 2">DSM 18488</strain>
    </source>
</reference>
<proteinExistence type="predicted"/>
<gene>
    <name evidence="1" type="ORF">SAMN02745220_00625</name>
</gene>
<name>A0A1M7XYD4_9BACT</name>
<dbReference type="EMBL" id="FRFE01000002">
    <property type="protein sequence ID" value="SHO44051.1"/>
    <property type="molecule type" value="Genomic_DNA"/>
</dbReference>
<sequence length="61" mass="6964">MYPFVKERVDRAKIGPGKQRQHSQHHVRTTILTIVAVVSSLQIKFTHGLDLHSKEGELLCE</sequence>
<accession>A0A1M7XYD4</accession>
<evidence type="ECO:0000313" key="2">
    <source>
        <dbReference type="Proteomes" id="UP000184603"/>
    </source>
</evidence>
<dbReference type="Proteomes" id="UP000184603">
    <property type="component" value="Unassembled WGS sequence"/>
</dbReference>
<keyword evidence="2" id="KW-1185">Reference proteome</keyword>
<dbReference type="AlphaFoldDB" id="A0A1M7XYD4"/>
<organism evidence="1 2">
    <name type="scientific">Desulfopila aestuarii DSM 18488</name>
    <dbReference type="NCBI Taxonomy" id="1121416"/>
    <lineage>
        <taxon>Bacteria</taxon>
        <taxon>Pseudomonadati</taxon>
        <taxon>Thermodesulfobacteriota</taxon>
        <taxon>Desulfobulbia</taxon>
        <taxon>Desulfobulbales</taxon>
        <taxon>Desulfocapsaceae</taxon>
        <taxon>Desulfopila</taxon>
    </lineage>
</organism>
<evidence type="ECO:0000313" key="1">
    <source>
        <dbReference type="EMBL" id="SHO44051.1"/>
    </source>
</evidence>
<protein>
    <submittedName>
        <fullName evidence="1">Uncharacterized protein</fullName>
    </submittedName>
</protein>